<proteinExistence type="predicted"/>
<feature type="compositionally biased region" description="Basic residues" evidence="1">
    <location>
        <begin position="21"/>
        <end position="42"/>
    </location>
</feature>
<dbReference type="Proteomes" id="UP001189429">
    <property type="component" value="Unassembled WGS sequence"/>
</dbReference>
<keyword evidence="3" id="KW-1185">Reference proteome</keyword>
<feature type="non-terminal residue" evidence="2">
    <location>
        <position position="1"/>
    </location>
</feature>
<gene>
    <name evidence="2" type="ORF">PCOR1329_LOCUS83765</name>
</gene>
<reference evidence="2" key="1">
    <citation type="submission" date="2023-10" db="EMBL/GenBank/DDBJ databases">
        <authorList>
            <person name="Chen Y."/>
            <person name="Shah S."/>
            <person name="Dougan E. K."/>
            <person name="Thang M."/>
            <person name="Chan C."/>
        </authorList>
    </citation>
    <scope>NUCLEOTIDE SEQUENCE [LARGE SCALE GENOMIC DNA]</scope>
</reference>
<evidence type="ECO:0000313" key="3">
    <source>
        <dbReference type="Proteomes" id="UP001189429"/>
    </source>
</evidence>
<dbReference type="EMBL" id="CAUYUJ010022171">
    <property type="protein sequence ID" value="CAK0909323.1"/>
    <property type="molecule type" value="Genomic_DNA"/>
</dbReference>
<accession>A0ABN9YB46</accession>
<protein>
    <submittedName>
        <fullName evidence="2">Uncharacterized protein</fullName>
    </submittedName>
</protein>
<sequence length="54" mass="5839">ARGRRGDRQARGVPHAGPWRRQQRQRLASQRRVRRGVARRARGGAGGGVAAGLA</sequence>
<name>A0ABN9YB46_9DINO</name>
<feature type="region of interest" description="Disordered" evidence="1">
    <location>
        <begin position="1"/>
        <end position="54"/>
    </location>
</feature>
<feature type="non-terminal residue" evidence="2">
    <location>
        <position position="54"/>
    </location>
</feature>
<feature type="compositionally biased region" description="Gly residues" evidence="1">
    <location>
        <begin position="43"/>
        <end position="54"/>
    </location>
</feature>
<feature type="compositionally biased region" description="Basic and acidic residues" evidence="1">
    <location>
        <begin position="1"/>
        <end position="10"/>
    </location>
</feature>
<evidence type="ECO:0000313" key="2">
    <source>
        <dbReference type="EMBL" id="CAK0909323.1"/>
    </source>
</evidence>
<evidence type="ECO:0000256" key="1">
    <source>
        <dbReference type="SAM" id="MobiDB-lite"/>
    </source>
</evidence>
<organism evidence="2 3">
    <name type="scientific">Prorocentrum cordatum</name>
    <dbReference type="NCBI Taxonomy" id="2364126"/>
    <lineage>
        <taxon>Eukaryota</taxon>
        <taxon>Sar</taxon>
        <taxon>Alveolata</taxon>
        <taxon>Dinophyceae</taxon>
        <taxon>Prorocentrales</taxon>
        <taxon>Prorocentraceae</taxon>
        <taxon>Prorocentrum</taxon>
    </lineage>
</organism>
<comment type="caution">
    <text evidence="2">The sequence shown here is derived from an EMBL/GenBank/DDBJ whole genome shotgun (WGS) entry which is preliminary data.</text>
</comment>